<dbReference type="GO" id="GO:0019305">
    <property type="term" value="P:dTDP-rhamnose biosynthetic process"/>
    <property type="evidence" value="ECO:0007669"/>
    <property type="project" value="UniProtKB-UniPathway"/>
</dbReference>
<keyword evidence="2" id="KW-0560">Oxidoreductase</keyword>
<evidence type="ECO:0000313" key="6">
    <source>
        <dbReference type="Proteomes" id="UP000011200"/>
    </source>
</evidence>
<comment type="pathway">
    <text evidence="2">Carbohydrate biosynthesis; dTDP-L-rhamnose biosynthesis.</text>
</comment>
<dbReference type="PANTHER" id="PTHR10491">
    <property type="entry name" value="DTDP-4-DEHYDRORHAMNOSE REDUCTASE"/>
    <property type="match status" value="1"/>
</dbReference>
<name>A0A2U9PM31_MYCSE</name>
<dbReference type="InterPro" id="IPR005913">
    <property type="entry name" value="dTDP_dehydrorham_reduct"/>
</dbReference>
<dbReference type="SMR" id="A0A2U9PM31"/>
<dbReference type="Gene3D" id="3.90.25.10">
    <property type="entry name" value="UDP-galactose 4-epimerase, domain 1"/>
    <property type="match status" value="1"/>
</dbReference>
<comment type="similarity">
    <text evidence="1 2">Belongs to the dTDP-4-dehydrorhamnose reductase family.</text>
</comment>
<dbReference type="PANTHER" id="PTHR10491:SF4">
    <property type="entry name" value="METHIONINE ADENOSYLTRANSFERASE 2 SUBUNIT BETA"/>
    <property type="match status" value="1"/>
</dbReference>
<sequence length="327" mass="34254">MDLINGMGTSPGYWRTPREPGNDHRRARLDVMAQRIVITGAGGMVGRVLADQAAAKGHTVLALTSSQCDITDEDAVRRFVANGDVVINCAAYTQVDKAEDEPERAHAVNAVGPGNLAKACAAVDAGLIHISTDYVFGAVDRDTPYEVDDETGPVNIYGRTKLAGEQAVLAAKPDAYVVRTAWVYRGGDGSDFVATMRRLAAGDGAIDVVADQVGSPTYTGDLVGALLQIVDGGVEPGILHAANAGVASRFDQARATFEAVGADPERVRPCGSDRHPRPAPRPSYTVLSSQRSAQAGLTPLRDWREALQDAVAAVVGATTDGPLPSTP</sequence>
<dbReference type="Proteomes" id="UP000011200">
    <property type="component" value="Chromosome"/>
</dbReference>
<dbReference type="CDD" id="cd05254">
    <property type="entry name" value="dTDP_HR_like_SDR_e"/>
    <property type="match status" value="1"/>
</dbReference>
<accession>A0A2U9PM31</accession>
<dbReference type="EC" id="1.1.1.133" evidence="2"/>
<evidence type="ECO:0000256" key="2">
    <source>
        <dbReference type="RuleBase" id="RU364082"/>
    </source>
</evidence>
<dbReference type="GO" id="GO:0005829">
    <property type="term" value="C:cytosol"/>
    <property type="evidence" value="ECO:0007669"/>
    <property type="project" value="TreeGrafter"/>
</dbReference>
<reference evidence="6" key="2">
    <citation type="submission" date="2018-03" db="EMBL/GenBank/DDBJ databases">
        <authorList>
            <person name="Derbyshire K."/>
            <person name="Gray T.A."/>
            <person name="Champion M."/>
        </authorList>
    </citation>
    <scope>NUCLEOTIDE SEQUENCE [LARGE SCALE GENOMIC DNA]</scope>
    <source>
        <strain evidence="6">MKD8</strain>
    </source>
</reference>
<feature type="compositionally biased region" description="Basic and acidic residues" evidence="3">
    <location>
        <begin position="264"/>
        <end position="276"/>
    </location>
</feature>
<dbReference type="InterPro" id="IPR036291">
    <property type="entry name" value="NAD(P)-bd_dom_sf"/>
</dbReference>
<reference evidence="5 6" key="1">
    <citation type="journal article" date="2013" name="Genome Announc.">
        <title>Draft genome sequence of MKD8, a conjugal recipient Mycobacterium smegmatis strain.</title>
        <authorList>
            <person name="Gray T.A."/>
            <person name="Palumbo M.J."/>
            <person name="Derbyshire K.M."/>
        </authorList>
    </citation>
    <scope>NUCLEOTIDE SEQUENCE [LARGE SCALE GENOMIC DNA]</scope>
    <source>
        <strain evidence="5 6">MKD8</strain>
    </source>
</reference>
<dbReference type="AlphaFoldDB" id="A0A2U9PM31"/>
<protein>
    <recommendedName>
        <fullName evidence="2">dTDP-4-dehydrorhamnose reductase</fullName>
        <ecNumber evidence="2">1.1.1.133</ecNumber>
    </recommendedName>
</protein>
<evidence type="ECO:0000256" key="3">
    <source>
        <dbReference type="SAM" id="MobiDB-lite"/>
    </source>
</evidence>
<feature type="region of interest" description="Disordered" evidence="3">
    <location>
        <begin position="264"/>
        <end position="292"/>
    </location>
</feature>
<keyword evidence="2" id="KW-0521">NADP</keyword>
<feature type="domain" description="RmlD-like substrate binding" evidence="4">
    <location>
        <begin position="35"/>
        <end position="313"/>
    </location>
</feature>
<dbReference type="GO" id="GO:0008831">
    <property type="term" value="F:dTDP-4-dehydrorhamnose reductase activity"/>
    <property type="evidence" value="ECO:0007669"/>
    <property type="project" value="UniProtKB-EC"/>
</dbReference>
<dbReference type="Pfam" id="PF04321">
    <property type="entry name" value="RmlD_sub_bind"/>
    <property type="match status" value="1"/>
</dbReference>
<dbReference type="SUPFAM" id="SSF51735">
    <property type="entry name" value="NAD(P)-binding Rossmann-fold domains"/>
    <property type="match status" value="1"/>
</dbReference>
<proteinExistence type="inferred from homology"/>
<dbReference type="UniPathway" id="UPA00124"/>
<feature type="region of interest" description="Disordered" evidence="3">
    <location>
        <begin position="1"/>
        <end position="22"/>
    </location>
</feature>
<comment type="function">
    <text evidence="2">Catalyzes the reduction of dTDP-6-deoxy-L-lyxo-4-hexulose to yield dTDP-L-rhamnose.</text>
</comment>
<organism evidence="5 6">
    <name type="scientific">Mycolicibacterium smegmatis (strain MKD8)</name>
    <name type="common">Mycobacterium smegmatis</name>
    <dbReference type="NCBI Taxonomy" id="1214915"/>
    <lineage>
        <taxon>Bacteria</taxon>
        <taxon>Bacillati</taxon>
        <taxon>Actinomycetota</taxon>
        <taxon>Actinomycetes</taxon>
        <taxon>Mycobacteriales</taxon>
        <taxon>Mycobacteriaceae</taxon>
        <taxon>Mycolicibacterium</taxon>
    </lineage>
</organism>
<evidence type="ECO:0000313" key="5">
    <source>
        <dbReference type="EMBL" id="AWT52812.1"/>
    </source>
</evidence>
<dbReference type="InterPro" id="IPR029903">
    <property type="entry name" value="RmlD-like-bd"/>
</dbReference>
<dbReference type="NCBIfam" id="TIGR01214">
    <property type="entry name" value="rmlD"/>
    <property type="match status" value="1"/>
</dbReference>
<gene>
    <name evidence="5" type="ORF">D806_018280</name>
</gene>
<dbReference type="EMBL" id="CP027541">
    <property type="protein sequence ID" value="AWT52812.1"/>
    <property type="molecule type" value="Genomic_DNA"/>
</dbReference>
<evidence type="ECO:0000259" key="4">
    <source>
        <dbReference type="Pfam" id="PF04321"/>
    </source>
</evidence>
<evidence type="ECO:0000256" key="1">
    <source>
        <dbReference type="ARBA" id="ARBA00010944"/>
    </source>
</evidence>
<dbReference type="Gene3D" id="3.40.50.720">
    <property type="entry name" value="NAD(P)-binding Rossmann-like Domain"/>
    <property type="match status" value="1"/>
</dbReference>